<dbReference type="InterPro" id="IPR014748">
    <property type="entry name" value="Enoyl-CoA_hydra_C"/>
</dbReference>
<keyword evidence="5" id="KW-0576">Peroxisome</keyword>
<dbReference type="PANTHER" id="PTHR11941">
    <property type="entry name" value="ENOYL-COA HYDRATASE-RELATED"/>
    <property type="match status" value="1"/>
</dbReference>
<dbReference type="AlphaFoldDB" id="A0A5N5CY62"/>
<dbReference type="Pfam" id="PF00378">
    <property type="entry name" value="ECH_1"/>
    <property type="match status" value="1"/>
</dbReference>
<organism evidence="8 9">
    <name type="scientific">Lasiodiplodia theobromae</name>
    <dbReference type="NCBI Taxonomy" id="45133"/>
    <lineage>
        <taxon>Eukaryota</taxon>
        <taxon>Fungi</taxon>
        <taxon>Dikarya</taxon>
        <taxon>Ascomycota</taxon>
        <taxon>Pezizomycotina</taxon>
        <taxon>Dothideomycetes</taxon>
        <taxon>Dothideomycetes incertae sedis</taxon>
        <taxon>Botryosphaeriales</taxon>
        <taxon>Botryosphaeriaceae</taxon>
        <taxon>Lasiodiplodia</taxon>
    </lineage>
</organism>
<dbReference type="CDD" id="cd06558">
    <property type="entry name" value="crotonase-like"/>
    <property type="match status" value="1"/>
</dbReference>
<dbReference type="GO" id="GO:0005739">
    <property type="term" value="C:mitochondrion"/>
    <property type="evidence" value="ECO:0007669"/>
    <property type="project" value="TreeGrafter"/>
</dbReference>
<comment type="similarity">
    <text evidence="3">Belongs to the enoyl-CoA hydratase/isomerase family.</text>
</comment>
<dbReference type="InterPro" id="IPR001753">
    <property type="entry name" value="Enoyl-CoA_hydra/iso"/>
</dbReference>
<dbReference type="Gene3D" id="3.90.226.10">
    <property type="entry name" value="2-enoyl-CoA Hydratase, Chain A, domain 1"/>
    <property type="match status" value="1"/>
</dbReference>
<evidence type="ECO:0000256" key="2">
    <source>
        <dbReference type="ARBA" id="ARBA00004924"/>
    </source>
</evidence>
<name>A0A5N5CY62_9PEZI</name>
<dbReference type="EMBL" id="VCHE01000143">
    <property type="protein sequence ID" value="KAB2570293.1"/>
    <property type="molecule type" value="Genomic_DNA"/>
</dbReference>
<dbReference type="PANTHER" id="PTHR11941:SF152">
    <property type="entry name" value="ENOYL-COA HYDRATASE_ISOMERASE FAMILY PROTEIN (AFU_ORTHOLOGUE AFUA_3G03410)"/>
    <property type="match status" value="1"/>
</dbReference>
<dbReference type="InterPro" id="IPR029045">
    <property type="entry name" value="ClpP/crotonase-like_dom_sf"/>
</dbReference>
<evidence type="ECO:0000313" key="9">
    <source>
        <dbReference type="Proteomes" id="UP000325902"/>
    </source>
</evidence>
<accession>A0A5N5CY62</accession>
<dbReference type="FunFam" id="3.90.226.10:FF:000074">
    <property type="entry name" value="Enoyl-CoA hydratase (AFU_orthologue AFUA_2G10650)"/>
    <property type="match status" value="1"/>
</dbReference>
<keyword evidence="9" id="KW-1185">Reference proteome</keyword>
<dbReference type="GO" id="GO:0016829">
    <property type="term" value="F:lyase activity"/>
    <property type="evidence" value="ECO:0007669"/>
    <property type="project" value="UniProtKB-KW"/>
</dbReference>
<reference evidence="8 9" key="1">
    <citation type="journal article" date="2019" name="Sci. Rep.">
        <title>A multi-omics analysis of the grapevine pathogen Lasiodiplodia theobromae reveals that temperature affects the expression of virulence- and pathogenicity-related genes.</title>
        <authorList>
            <person name="Felix C."/>
            <person name="Meneses R."/>
            <person name="Goncalves M.F.M."/>
            <person name="Tilleman L."/>
            <person name="Duarte A.S."/>
            <person name="Jorrin-Novo J.V."/>
            <person name="Van de Peer Y."/>
            <person name="Deforce D."/>
            <person name="Van Nieuwerburgh F."/>
            <person name="Esteves A.C."/>
            <person name="Alves A."/>
        </authorList>
    </citation>
    <scope>NUCLEOTIDE SEQUENCE [LARGE SCALE GENOMIC DNA]</scope>
    <source>
        <strain evidence="8 9">LA-SOL3</strain>
    </source>
</reference>
<dbReference type="Proteomes" id="UP000325902">
    <property type="component" value="Unassembled WGS sequence"/>
</dbReference>
<evidence type="ECO:0000313" key="8">
    <source>
        <dbReference type="EMBL" id="KAB2570293.1"/>
    </source>
</evidence>
<gene>
    <name evidence="8" type="primary">caiD</name>
    <name evidence="8" type="ORF">DBV05_g11046</name>
</gene>
<dbReference type="GO" id="GO:0006635">
    <property type="term" value="P:fatty acid beta-oxidation"/>
    <property type="evidence" value="ECO:0007669"/>
    <property type="project" value="TreeGrafter"/>
</dbReference>
<dbReference type="GO" id="GO:0016853">
    <property type="term" value="F:isomerase activity"/>
    <property type="evidence" value="ECO:0007669"/>
    <property type="project" value="UniProtKB-KW"/>
</dbReference>
<evidence type="ECO:0000256" key="3">
    <source>
        <dbReference type="ARBA" id="ARBA00005254"/>
    </source>
</evidence>
<sequence length="272" mass="29750">MDLRSSPLQFQHFYVSFPHERILQVTLNRPEKLNCINKTTSDEIKEIWELFDHDESLWVGIITGVGRAFCTGADLHEWNDMNKAGVVNDMAAPGLAGLPRRSGKKPIIAAVNGITMGGGFEMVANCDLVVAVASAVFSLPEAKRGIVPVAGCLPRLTRTLGLQRTSELVLTGRKVDARTLHRWGLVNRLVDDGGDVLEAALQLARDMCANSPDALIVGRLGIRLSWEAGGVEDAVSVLEGQWYPRLVEGANFAEGIKAFVEKRPPQWINSKL</sequence>
<comment type="subcellular location">
    <subcellularLocation>
        <location evidence="1">Peroxisome</location>
    </subcellularLocation>
</comment>
<comment type="pathway">
    <text evidence="2">Siderophore biosynthesis.</text>
</comment>
<keyword evidence="4" id="KW-0843">Virulence</keyword>
<dbReference type="SUPFAM" id="SSF52096">
    <property type="entry name" value="ClpP/crotonase"/>
    <property type="match status" value="1"/>
</dbReference>
<protein>
    <submittedName>
        <fullName evidence="8">Carnitinyl-CoA dehydratase</fullName>
    </submittedName>
</protein>
<evidence type="ECO:0000256" key="5">
    <source>
        <dbReference type="ARBA" id="ARBA00023140"/>
    </source>
</evidence>
<keyword evidence="7" id="KW-0456">Lyase</keyword>
<comment type="caution">
    <text evidence="8">The sequence shown here is derived from an EMBL/GenBank/DDBJ whole genome shotgun (WGS) entry which is preliminary data.</text>
</comment>
<dbReference type="Gene3D" id="1.10.12.10">
    <property type="entry name" value="Lyase 2-enoyl-coa Hydratase, Chain A, domain 2"/>
    <property type="match status" value="1"/>
</dbReference>
<evidence type="ECO:0000256" key="1">
    <source>
        <dbReference type="ARBA" id="ARBA00004275"/>
    </source>
</evidence>
<evidence type="ECO:0000256" key="6">
    <source>
        <dbReference type="ARBA" id="ARBA00023235"/>
    </source>
</evidence>
<evidence type="ECO:0000256" key="7">
    <source>
        <dbReference type="ARBA" id="ARBA00023239"/>
    </source>
</evidence>
<dbReference type="OrthoDB" id="2139957at2759"/>
<evidence type="ECO:0000256" key="4">
    <source>
        <dbReference type="ARBA" id="ARBA00023026"/>
    </source>
</evidence>
<dbReference type="GO" id="GO:0005777">
    <property type="term" value="C:peroxisome"/>
    <property type="evidence" value="ECO:0007669"/>
    <property type="project" value="UniProtKB-SubCell"/>
</dbReference>
<proteinExistence type="inferred from homology"/>
<keyword evidence="6" id="KW-0413">Isomerase</keyword>